<dbReference type="EMBL" id="DYUK01000237">
    <property type="protein sequence ID" value="HJG80931.1"/>
    <property type="molecule type" value="Genomic_DNA"/>
</dbReference>
<accession>A0A921MGC6</accession>
<evidence type="ECO:0000313" key="2">
    <source>
        <dbReference type="Proteomes" id="UP000784435"/>
    </source>
</evidence>
<reference evidence="1" key="1">
    <citation type="journal article" date="2021" name="PeerJ">
        <title>Extensive microbial diversity within the chicken gut microbiome revealed by metagenomics and culture.</title>
        <authorList>
            <person name="Gilroy R."/>
            <person name="Ravi A."/>
            <person name="Getino M."/>
            <person name="Pursley I."/>
            <person name="Horton D.L."/>
            <person name="Alikhan N.F."/>
            <person name="Baker D."/>
            <person name="Gharbi K."/>
            <person name="Hall N."/>
            <person name="Watson M."/>
            <person name="Adriaenssens E.M."/>
            <person name="Foster-Nyarko E."/>
            <person name="Jarju S."/>
            <person name="Secka A."/>
            <person name="Antonio M."/>
            <person name="Oren A."/>
            <person name="Chaudhuri R.R."/>
            <person name="La Ragione R."/>
            <person name="Hildebrand F."/>
            <person name="Pallen M.J."/>
        </authorList>
    </citation>
    <scope>NUCLEOTIDE SEQUENCE</scope>
    <source>
        <strain evidence="1">ChiGjej5B5-7349</strain>
    </source>
</reference>
<dbReference type="Proteomes" id="UP000784435">
    <property type="component" value="Unassembled WGS sequence"/>
</dbReference>
<protein>
    <recommendedName>
        <fullName evidence="3">DNA-directed RNA polymerase subunit beta</fullName>
    </recommendedName>
</protein>
<sequence>MRHHKPVLKPDLDAYDARPDPAQLAEIAHATAALLVHGSTDPAPAAEAADGLARTSRAARDDEATARFVHLADEIGLEAIAEIWSTASAVSLPGVLWRLYALREWIVRNPRLSADEFTAGRAVSRAQGVGGRIRVDPYLAELIAGVEDPPGPDQVVRAADQILAGAFRGDFTMALLRAAAFAEVAAAGRWELDRHEGSRAFEQLASDLTSAARAFAAGSLG</sequence>
<proteinExistence type="predicted"/>
<evidence type="ECO:0000313" key="1">
    <source>
        <dbReference type="EMBL" id="HJG80931.1"/>
    </source>
</evidence>
<reference evidence="1" key="2">
    <citation type="submission" date="2021-09" db="EMBL/GenBank/DDBJ databases">
        <authorList>
            <person name="Gilroy R."/>
        </authorList>
    </citation>
    <scope>NUCLEOTIDE SEQUENCE</scope>
    <source>
        <strain evidence="1">ChiGjej5B5-7349</strain>
    </source>
</reference>
<gene>
    <name evidence="1" type="ORF">K8V08_11025</name>
</gene>
<dbReference type="AlphaFoldDB" id="A0A921MGC6"/>
<name>A0A921MGC6_9MICO</name>
<organism evidence="1 2">
    <name type="scientific">Brevibacterium senegalense</name>
    <dbReference type="NCBI Taxonomy" id="1033736"/>
    <lineage>
        <taxon>Bacteria</taxon>
        <taxon>Bacillati</taxon>
        <taxon>Actinomycetota</taxon>
        <taxon>Actinomycetes</taxon>
        <taxon>Micrococcales</taxon>
        <taxon>Brevibacteriaceae</taxon>
        <taxon>Brevibacterium</taxon>
    </lineage>
</organism>
<evidence type="ECO:0008006" key="3">
    <source>
        <dbReference type="Google" id="ProtNLM"/>
    </source>
</evidence>
<comment type="caution">
    <text evidence="1">The sequence shown here is derived from an EMBL/GenBank/DDBJ whole genome shotgun (WGS) entry which is preliminary data.</text>
</comment>